<dbReference type="InterPro" id="IPR036390">
    <property type="entry name" value="WH_DNA-bd_sf"/>
</dbReference>
<dbReference type="CDD" id="cd23763">
    <property type="entry name" value="ASKHA_ATPase_ROK"/>
    <property type="match status" value="1"/>
</dbReference>
<dbReference type="SUPFAM" id="SSF53067">
    <property type="entry name" value="Actin-like ATPase domain"/>
    <property type="match status" value="1"/>
</dbReference>
<dbReference type="InterPro" id="IPR000600">
    <property type="entry name" value="ROK"/>
</dbReference>
<keyword evidence="4" id="KW-1185">Reference proteome</keyword>
<comment type="similarity">
    <text evidence="1">Belongs to the ROK (NagC/XylR) family.</text>
</comment>
<name>A0ABV7YPX6_9ACTN</name>
<evidence type="ECO:0000259" key="2">
    <source>
        <dbReference type="Pfam" id="PF12802"/>
    </source>
</evidence>
<dbReference type="Proteomes" id="UP001595699">
    <property type="component" value="Unassembled WGS sequence"/>
</dbReference>
<dbReference type="CDD" id="cd00090">
    <property type="entry name" value="HTH_ARSR"/>
    <property type="match status" value="1"/>
</dbReference>
<evidence type="ECO:0000256" key="1">
    <source>
        <dbReference type="ARBA" id="ARBA00006479"/>
    </source>
</evidence>
<organism evidence="3 4">
    <name type="scientific">Tenggerimyces flavus</name>
    <dbReference type="NCBI Taxonomy" id="1708749"/>
    <lineage>
        <taxon>Bacteria</taxon>
        <taxon>Bacillati</taxon>
        <taxon>Actinomycetota</taxon>
        <taxon>Actinomycetes</taxon>
        <taxon>Propionibacteriales</taxon>
        <taxon>Nocardioidaceae</taxon>
        <taxon>Tenggerimyces</taxon>
    </lineage>
</organism>
<dbReference type="SUPFAM" id="SSF46785">
    <property type="entry name" value="Winged helix' DNA-binding domain"/>
    <property type="match status" value="1"/>
</dbReference>
<dbReference type="InterPro" id="IPR043129">
    <property type="entry name" value="ATPase_NBD"/>
</dbReference>
<gene>
    <name evidence="3" type="ORF">ACFOUW_33900</name>
</gene>
<dbReference type="Gene3D" id="3.30.420.40">
    <property type="match status" value="2"/>
</dbReference>
<dbReference type="RefSeq" id="WP_205121132.1">
    <property type="nucleotide sequence ID" value="NZ_JAFBCM010000001.1"/>
</dbReference>
<evidence type="ECO:0000313" key="4">
    <source>
        <dbReference type="Proteomes" id="UP001595699"/>
    </source>
</evidence>
<dbReference type="InterPro" id="IPR036388">
    <property type="entry name" value="WH-like_DNA-bd_sf"/>
</dbReference>
<dbReference type="Pfam" id="PF00480">
    <property type="entry name" value="ROK"/>
    <property type="match status" value="1"/>
</dbReference>
<comment type="caution">
    <text evidence="3">The sequence shown here is derived from an EMBL/GenBank/DDBJ whole genome shotgun (WGS) entry which is preliminary data.</text>
</comment>
<dbReference type="PANTHER" id="PTHR18964:SF149">
    <property type="entry name" value="BIFUNCTIONAL UDP-N-ACETYLGLUCOSAMINE 2-EPIMERASE_N-ACETYLMANNOSAMINE KINASE"/>
    <property type="match status" value="1"/>
</dbReference>
<dbReference type="Gene3D" id="1.10.10.10">
    <property type="entry name" value="Winged helix-like DNA-binding domain superfamily/Winged helix DNA-binding domain"/>
    <property type="match status" value="1"/>
</dbReference>
<reference evidence="4" key="1">
    <citation type="journal article" date="2019" name="Int. J. Syst. Evol. Microbiol.">
        <title>The Global Catalogue of Microorganisms (GCM) 10K type strain sequencing project: providing services to taxonomists for standard genome sequencing and annotation.</title>
        <authorList>
            <consortium name="The Broad Institute Genomics Platform"/>
            <consortium name="The Broad Institute Genome Sequencing Center for Infectious Disease"/>
            <person name="Wu L."/>
            <person name="Ma J."/>
        </authorList>
    </citation>
    <scope>NUCLEOTIDE SEQUENCE [LARGE SCALE GENOMIC DNA]</scope>
    <source>
        <strain evidence="4">CGMCC 4.7241</strain>
    </source>
</reference>
<proteinExistence type="inferred from homology"/>
<dbReference type="Pfam" id="PF12802">
    <property type="entry name" value="MarR_2"/>
    <property type="match status" value="1"/>
</dbReference>
<feature type="domain" description="HTH marR-type" evidence="2">
    <location>
        <begin position="27"/>
        <end position="72"/>
    </location>
</feature>
<dbReference type="PANTHER" id="PTHR18964">
    <property type="entry name" value="ROK (REPRESSOR, ORF, KINASE) FAMILY"/>
    <property type="match status" value="1"/>
</dbReference>
<protein>
    <submittedName>
        <fullName evidence="3">ROK family transcriptional regulator</fullName>
    </submittedName>
</protein>
<dbReference type="InterPro" id="IPR011991">
    <property type="entry name" value="ArsR-like_HTH"/>
</dbReference>
<evidence type="ECO:0000313" key="3">
    <source>
        <dbReference type="EMBL" id="MFC3765870.1"/>
    </source>
</evidence>
<sequence>MGSEREGPASPALVRQLNDRKAFDLLLSRGPLTRPQLRSLTGLSRPTVGDLVDRMEAAGLVAVVGESGTDRRGPNAALYGVVADRAFVAGVEVRPRVVLAVVSDVTGRTVGSAQVPFDASSSPVEVVHAAVVAASASASVSALRTVVVGTPGLVDPSTGDLSFAAFLPTWHANLLPGLRSRLDVPVLLENEVNLVGLAEHRLGAMMGRSSFALLSLGSGIGMAVVLGGQLYRGASGGAGETAYLPVGTGTFQELVGGASVLALARAHGVDSSGGLEGVVIAGSEAFLDELADRVAVGVAGICSILDPGTVVLAGTVGRAGGTALASRVATGVAERVPLPTEVVAGTVSGAPVLRGAVLVALDLLHAETFGPA</sequence>
<dbReference type="InterPro" id="IPR000835">
    <property type="entry name" value="HTH_MarR-typ"/>
</dbReference>
<dbReference type="EMBL" id="JBHRZH010000043">
    <property type="protein sequence ID" value="MFC3765870.1"/>
    <property type="molecule type" value="Genomic_DNA"/>
</dbReference>
<accession>A0ABV7YPX6</accession>